<dbReference type="AlphaFoldDB" id="A0A846MVV4"/>
<dbReference type="Gene3D" id="3.40.33.10">
    <property type="entry name" value="CAP"/>
    <property type="match status" value="1"/>
</dbReference>
<dbReference type="PROSITE" id="PS51257">
    <property type="entry name" value="PROKAR_LIPOPROTEIN"/>
    <property type="match status" value="1"/>
</dbReference>
<keyword evidence="4" id="KW-1185">Reference proteome</keyword>
<dbReference type="Proteomes" id="UP000570514">
    <property type="component" value="Unassembled WGS sequence"/>
</dbReference>
<reference evidence="3 4" key="1">
    <citation type="submission" date="2020-03" db="EMBL/GenBank/DDBJ databases">
        <title>Genomic Encyclopedia of Type Strains, Phase IV (KMG-IV): sequencing the most valuable type-strain genomes for metagenomic binning, comparative biology and taxonomic classification.</title>
        <authorList>
            <person name="Goeker M."/>
        </authorList>
    </citation>
    <scope>NUCLEOTIDE SEQUENCE [LARGE SCALE GENOMIC DNA]</scope>
    <source>
        <strain evidence="3 4">DSM 19867</strain>
    </source>
</reference>
<dbReference type="EMBL" id="JAASRM010000001">
    <property type="protein sequence ID" value="NIK87349.1"/>
    <property type="molecule type" value="Genomic_DNA"/>
</dbReference>
<gene>
    <name evidence="3" type="ORF">FHS83_000667</name>
</gene>
<feature type="region of interest" description="Disordered" evidence="1">
    <location>
        <begin position="183"/>
        <end position="221"/>
    </location>
</feature>
<dbReference type="SUPFAM" id="SSF55797">
    <property type="entry name" value="PR-1-like"/>
    <property type="match status" value="1"/>
</dbReference>
<dbReference type="Pfam" id="PF00188">
    <property type="entry name" value="CAP"/>
    <property type="match status" value="1"/>
</dbReference>
<comment type="caution">
    <text evidence="3">The sequence shown here is derived from an EMBL/GenBank/DDBJ whole genome shotgun (WGS) entry which is preliminary data.</text>
</comment>
<protein>
    <submittedName>
        <fullName evidence="3">Uncharacterized protein YkwD</fullName>
    </submittedName>
</protein>
<accession>A0A846MVV4</accession>
<evidence type="ECO:0000256" key="1">
    <source>
        <dbReference type="SAM" id="MobiDB-lite"/>
    </source>
</evidence>
<feature type="domain" description="SCP" evidence="2">
    <location>
        <begin position="68"/>
        <end position="175"/>
    </location>
</feature>
<sequence>MSKEPAGKKISRIAALALAGLALAGCAGIFEPEKPLPAEQMPLLEKRIIALVAERRAKTDPKARIMLVDPALSVIAKKRSDEMARTNSFSSGEDPHVSATMLMNADAKFQGLVGENVAAQRFTAKDGIDVEVFAKRFVDGWTASKPHLENLSFAEYDRTGVGASVNADTVYVAQIFTSDLGITDKPGNAPDVQTVPLPKDGANDNKAPLMLRGAIGGGPSQ</sequence>
<dbReference type="RefSeq" id="WP_167080886.1">
    <property type="nucleotide sequence ID" value="NZ_BAAADC010000001.1"/>
</dbReference>
<evidence type="ECO:0000313" key="3">
    <source>
        <dbReference type="EMBL" id="NIK87349.1"/>
    </source>
</evidence>
<dbReference type="InterPro" id="IPR035940">
    <property type="entry name" value="CAP_sf"/>
</dbReference>
<organism evidence="3 4">
    <name type="scientific">Rhizomicrobium palustre</name>
    <dbReference type="NCBI Taxonomy" id="189966"/>
    <lineage>
        <taxon>Bacteria</taxon>
        <taxon>Pseudomonadati</taxon>
        <taxon>Pseudomonadota</taxon>
        <taxon>Alphaproteobacteria</taxon>
        <taxon>Micropepsales</taxon>
        <taxon>Micropepsaceae</taxon>
        <taxon>Rhizomicrobium</taxon>
    </lineage>
</organism>
<dbReference type="InterPro" id="IPR014044">
    <property type="entry name" value="CAP_dom"/>
</dbReference>
<dbReference type="CDD" id="cd05379">
    <property type="entry name" value="CAP_bacterial"/>
    <property type="match status" value="1"/>
</dbReference>
<evidence type="ECO:0000313" key="4">
    <source>
        <dbReference type="Proteomes" id="UP000570514"/>
    </source>
</evidence>
<name>A0A846MVV4_9PROT</name>
<evidence type="ECO:0000259" key="2">
    <source>
        <dbReference type="Pfam" id="PF00188"/>
    </source>
</evidence>
<proteinExistence type="predicted"/>